<feature type="transmembrane region" description="Helical" evidence="8">
    <location>
        <begin position="377"/>
        <end position="399"/>
    </location>
</feature>
<evidence type="ECO:0000256" key="1">
    <source>
        <dbReference type="ARBA" id="ARBA00004651"/>
    </source>
</evidence>
<keyword evidence="4 8" id="KW-1133">Transmembrane helix</keyword>
<keyword evidence="6" id="KW-0675">Receptor</keyword>
<dbReference type="Proteomes" id="UP000198287">
    <property type="component" value="Unassembled WGS sequence"/>
</dbReference>
<protein>
    <submittedName>
        <fullName evidence="9">Uncharacterized protein</fullName>
    </submittedName>
</protein>
<evidence type="ECO:0000256" key="8">
    <source>
        <dbReference type="SAM" id="Phobius"/>
    </source>
</evidence>
<evidence type="ECO:0000256" key="3">
    <source>
        <dbReference type="ARBA" id="ARBA00022692"/>
    </source>
</evidence>
<evidence type="ECO:0000313" key="9">
    <source>
        <dbReference type="EMBL" id="OXA61594.1"/>
    </source>
</evidence>
<proteinExistence type="predicted"/>
<feature type="transmembrane region" description="Helical" evidence="8">
    <location>
        <begin position="672"/>
        <end position="694"/>
    </location>
</feature>
<keyword evidence="2" id="KW-1003">Cell membrane</keyword>
<dbReference type="GO" id="GO:0005886">
    <property type="term" value="C:plasma membrane"/>
    <property type="evidence" value="ECO:0007669"/>
    <property type="project" value="UniProtKB-SubCell"/>
</dbReference>
<dbReference type="Gene3D" id="1.10.287.70">
    <property type="match status" value="1"/>
</dbReference>
<keyword evidence="7" id="KW-0325">Glycoprotein</keyword>
<keyword evidence="3 8" id="KW-0812">Transmembrane</keyword>
<keyword evidence="10" id="KW-1185">Reference proteome</keyword>
<evidence type="ECO:0000256" key="6">
    <source>
        <dbReference type="ARBA" id="ARBA00023170"/>
    </source>
</evidence>
<name>A0A226EX02_FOLCA</name>
<dbReference type="InterPro" id="IPR052192">
    <property type="entry name" value="Insect_Ionotropic_Sensory_Rcpt"/>
</dbReference>
<accession>A0A226EX02</accession>
<reference evidence="9 10" key="1">
    <citation type="submission" date="2015-12" db="EMBL/GenBank/DDBJ databases">
        <title>The genome of Folsomia candida.</title>
        <authorList>
            <person name="Faddeeva A."/>
            <person name="Derks M.F."/>
            <person name="Anvar Y."/>
            <person name="Smit S."/>
            <person name="Van Straalen N."/>
            <person name="Roelofs D."/>
        </authorList>
    </citation>
    <scope>NUCLEOTIDE SEQUENCE [LARGE SCALE GENOMIC DNA]</scope>
    <source>
        <strain evidence="9 10">VU population</strain>
        <tissue evidence="9">Whole body</tissue>
    </source>
</reference>
<sequence>MAANMIQIDYLLDNISPCDLLILHDGIDSRTFHSNGNHLLTEILFPLPNKQLDIGEASPFTFPAIDVTKSRSAMCRTAIILINFFTSLSSKWRKQRRQNEWMEFANEGHFYFRPDPDSKNEYFVVRDRNIFTVVVGHREKVGGLSLFMDLERFSKEVYNLGIAYISREGSLEHFCVKGQDGEDIHEGNLNCVDKMGNLITTFINLSAPPKYWYFIVEDFDLQKANFTMDIKLVNDINVLNPFNRSLPYTVEHLAQAVFRKANATLVGLQITKRARIGLYDIKEYHWDYTTVNLRFAGFEFLTCYAESYLSFRFYVDPFQPDLWVGLGICLFLIIAIVWMYVHFAEVGNVSFSPWLFVLSTLLEEAHHVPSKINKLIIFRYIFGLWSLMSVILTNCYNGLMISNLNSPLNSVIPETFADLLCDGGTIHSSSYYNSTDFLVNLREKLKIDLISTYYQGILNYGNVYNTSFVDLQNQHDSTNCYKLLSSPVKFPGEQVIDFMFLRYLTDLFDHLLHEHLNSKGPESVPLLEWPHLALMLQLLNPRHAHFPKEIDYSTKNLTVTDLQQKIETEIVDCSRKAVFIAKSEHLQFEFDFLEWSYYGTEFHKGEEILNPLPEGIVFESEGLSKVPKYYKGLIETGIYARIEKEVESVAMANRDEAITLIKDDRFSLGLDAGIVTLFMLCGFVLAGSTLCFWFECRSKMVRCG</sequence>
<gene>
    <name evidence="9" type="ORF">Fcan01_00490</name>
</gene>
<dbReference type="PANTHER" id="PTHR42643:SF35">
    <property type="entry name" value="IONOTROPIC RECEPTOR 68A, ISOFORM A"/>
    <property type="match status" value="1"/>
</dbReference>
<evidence type="ECO:0000256" key="4">
    <source>
        <dbReference type="ARBA" id="ARBA00022989"/>
    </source>
</evidence>
<organism evidence="9 10">
    <name type="scientific">Folsomia candida</name>
    <name type="common">Springtail</name>
    <dbReference type="NCBI Taxonomy" id="158441"/>
    <lineage>
        <taxon>Eukaryota</taxon>
        <taxon>Metazoa</taxon>
        <taxon>Ecdysozoa</taxon>
        <taxon>Arthropoda</taxon>
        <taxon>Hexapoda</taxon>
        <taxon>Collembola</taxon>
        <taxon>Entomobryomorpha</taxon>
        <taxon>Isotomoidea</taxon>
        <taxon>Isotomidae</taxon>
        <taxon>Proisotominae</taxon>
        <taxon>Folsomia</taxon>
    </lineage>
</organism>
<evidence type="ECO:0000256" key="5">
    <source>
        <dbReference type="ARBA" id="ARBA00023136"/>
    </source>
</evidence>
<evidence type="ECO:0000256" key="7">
    <source>
        <dbReference type="ARBA" id="ARBA00023180"/>
    </source>
</evidence>
<feature type="transmembrane region" description="Helical" evidence="8">
    <location>
        <begin position="322"/>
        <end position="341"/>
    </location>
</feature>
<dbReference type="AlphaFoldDB" id="A0A226EX02"/>
<comment type="caution">
    <text evidence="9">The sequence shown here is derived from an EMBL/GenBank/DDBJ whole genome shotgun (WGS) entry which is preliminary data.</text>
</comment>
<dbReference type="EMBL" id="LNIX01000001">
    <property type="protein sequence ID" value="OXA61594.1"/>
    <property type="molecule type" value="Genomic_DNA"/>
</dbReference>
<dbReference type="OrthoDB" id="8299140at2759"/>
<evidence type="ECO:0000256" key="2">
    <source>
        <dbReference type="ARBA" id="ARBA00022475"/>
    </source>
</evidence>
<dbReference type="PANTHER" id="PTHR42643">
    <property type="entry name" value="IONOTROPIC RECEPTOR 20A-RELATED"/>
    <property type="match status" value="1"/>
</dbReference>
<comment type="subcellular location">
    <subcellularLocation>
        <location evidence="1">Cell membrane</location>
        <topology evidence="1">Multi-pass membrane protein</topology>
    </subcellularLocation>
</comment>
<evidence type="ECO:0000313" key="10">
    <source>
        <dbReference type="Proteomes" id="UP000198287"/>
    </source>
</evidence>
<keyword evidence="5 8" id="KW-0472">Membrane</keyword>